<reference evidence="1 2" key="1">
    <citation type="journal article" date="2021" name="Elife">
        <title>Chloroplast acquisition without the gene transfer in kleptoplastic sea slugs, Plakobranchus ocellatus.</title>
        <authorList>
            <person name="Maeda T."/>
            <person name="Takahashi S."/>
            <person name="Yoshida T."/>
            <person name="Shimamura S."/>
            <person name="Takaki Y."/>
            <person name="Nagai Y."/>
            <person name="Toyoda A."/>
            <person name="Suzuki Y."/>
            <person name="Arimoto A."/>
            <person name="Ishii H."/>
            <person name="Satoh N."/>
            <person name="Nishiyama T."/>
            <person name="Hasebe M."/>
            <person name="Maruyama T."/>
            <person name="Minagawa J."/>
            <person name="Obokata J."/>
            <person name="Shigenobu S."/>
        </authorList>
    </citation>
    <scope>NUCLEOTIDE SEQUENCE [LARGE SCALE GENOMIC DNA]</scope>
</reference>
<organism evidence="1 2">
    <name type="scientific">Plakobranchus ocellatus</name>
    <dbReference type="NCBI Taxonomy" id="259542"/>
    <lineage>
        <taxon>Eukaryota</taxon>
        <taxon>Metazoa</taxon>
        <taxon>Spiralia</taxon>
        <taxon>Lophotrochozoa</taxon>
        <taxon>Mollusca</taxon>
        <taxon>Gastropoda</taxon>
        <taxon>Heterobranchia</taxon>
        <taxon>Euthyneura</taxon>
        <taxon>Panpulmonata</taxon>
        <taxon>Sacoglossa</taxon>
        <taxon>Placobranchoidea</taxon>
        <taxon>Plakobranchidae</taxon>
        <taxon>Plakobranchus</taxon>
    </lineage>
</organism>
<dbReference type="EMBL" id="BLXT01001660">
    <property type="protein sequence ID" value="GFN87071.1"/>
    <property type="molecule type" value="Genomic_DNA"/>
</dbReference>
<dbReference type="Proteomes" id="UP000735302">
    <property type="component" value="Unassembled WGS sequence"/>
</dbReference>
<dbReference type="AlphaFoldDB" id="A0AAV3YXK1"/>
<evidence type="ECO:0000313" key="1">
    <source>
        <dbReference type="EMBL" id="GFN87071.1"/>
    </source>
</evidence>
<protein>
    <submittedName>
        <fullName evidence="1">Uncharacterized protein</fullName>
    </submittedName>
</protein>
<name>A0AAV3YXK1_9GAST</name>
<evidence type="ECO:0000313" key="2">
    <source>
        <dbReference type="Proteomes" id="UP000735302"/>
    </source>
</evidence>
<accession>A0AAV3YXK1</accession>
<sequence>MLKRLRGSEPRNKVMDYSDVRWQHAYSIFFFRCRCSTPVTLPQKDDRVKIAAAKNTPESLWRLQKALWSLSGGRRIDSVYAETTLAQGRITLNNNEKSPKVIVLGRGKWLSFI</sequence>
<keyword evidence="2" id="KW-1185">Reference proteome</keyword>
<gene>
    <name evidence="1" type="ORF">PoB_001357700</name>
</gene>
<comment type="caution">
    <text evidence="1">The sequence shown here is derived from an EMBL/GenBank/DDBJ whole genome shotgun (WGS) entry which is preliminary data.</text>
</comment>
<proteinExistence type="predicted"/>